<dbReference type="SUPFAM" id="SSF53649">
    <property type="entry name" value="Alkaline phosphatase-like"/>
    <property type="match status" value="1"/>
</dbReference>
<proteinExistence type="predicted"/>
<gene>
    <name evidence="1" type="ORF">L9W94_18205</name>
</gene>
<sequence>MAISLPRLKWVVIDGLSFECLKTYLCPQTMPVLRQMMTSNCLTALEPLYPNCQTPPSLFSIWSGRQSEEHGILGYDTPDTDVFSTFHNGFTAWPSHIDMVWDKYARAGYRVRLHHVPFVDEAKITPQMVARSDVYSQRLWSSQTVPLTEVLNIAPLSVSIAFSQINEQRTKLLIESPNGKVCHLVSNNEVVDLPLPDGESLPHLSVLISNNGQEWVCSVLGKNAYRASPTVDTVKNRHQLTFCHEALTQSYRNGLLGDKLSQSGGGEAEEALLLSLEKVHRCFLEELALGYSQDDADLYVGYYPVFDLALHEVLGLQALVSSTSQVTKIMTQLLLWVEEVVHTLTTSLDEGEVLVMNSDHGMQPIQNTCYLNNLMAEKGWLRFKEGGEIDWSNTVAAYHPAENGTLSILADQFDTEAIITDILDWFEALGFSGAKVVRLDDHQGVLSKENRYFLIPPDGLRVKANQSVDALCSSAKSGDHCAHSNHPWLKGVLMTSGLPTVERPRHLHQILNFIEEG</sequence>
<dbReference type="RefSeq" id="WP_274683867.1">
    <property type="nucleotide sequence ID" value="NZ_JAKNBA010000051.1"/>
</dbReference>
<name>A0A9X4IUD6_9VIBR</name>
<evidence type="ECO:0000313" key="1">
    <source>
        <dbReference type="EMBL" id="MDE1244033.1"/>
    </source>
</evidence>
<reference evidence="1" key="1">
    <citation type="submission" date="2022-02" db="EMBL/GenBank/DDBJ databases">
        <title>Emergence and expansion in Europe of a Vibrio aestuarianus clonal complex pathogenic for oysters.</title>
        <authorList>
            <person name="Mesnil A."/>
            <person name="Travers M.-A."/>
        </authorList>
    </citation>
    <scope>NUCLEOTIDE SEQUENCE</scope>
    <source>
        <strain evidence="1">19_064_11T1</strain>
    </source>
</reference>
<dbReference type="InterPro" id="IPR002591">
    <property type="entry name" value="Phosphodiest/P_Trfase"/>
</dbReference>
<accession>A0A9X4IUD6</accession>
<dbReference type="InterPro" id="IPR017850">
    <property type="entry name" value="Alkaline_phosphatase_core_sf"/>
</dbReference>
<comment type="caution">
    <text evidence="1">The sequence shown here is derived from an EMBL/GenBank/DDBJ whole genome shotgun (WGS) entry which is preliminary data.</text>
</comment>
<dbReference type="AlphaFoldDB" id="A0A9X4IUD6"/>
<evidence type="ECO:0000313" key="2">
    <source>
        <dbReference type="Proteomes" id="UP001140979"/>
    </source>
</evidence>
<protein>
    <submittedName>
        <fullName evidence="1">Alkaline phosphatase family protein</fullName>
    </submittedName>
</protein>
<dbReference type="Gene3D" id="3.40.720.10">
    <property type="entry name" value="Alkaline Phosphatase, subunit A"/>
    <property type="match status" value="1"/>
</dbReference>
<dbReference type="Pfam" id="PF01663">
    <property type="entry name" value="Phosphodiest"/>
    <property type="match status" value="2"/>
</dbReference>
<dbReference type="EMBL" id="JAKNBA010000051">
    <property type="protein sequence ID" value="MDE1244033.1"/>
    <property type="molecule type" value="Genomic_DNA"/>
</dbReference>
<organism evidence="1 2">
    <name type="scientific">Vibrio aestuarianus</name>
    <dbReference type="NCBI Taxonomy" id="28171"/>
    <lineage>
        <taxon>Bacteria</taxon>
        <taxon>Pseudomonadati</taxon>
        <taxon>Pseudomonadota</taxon>
        <taxon>Gammaproteobacteria</taxon>
        <taxon>Vibrionales</taxon>
        <taxon>Vibrionaceae</taxon>
        <taxon>Vibrio</taxon>
    </lineage>
</organism>
<dbReference type="Proteomes" id="UP001140979">
    <property type="component" value="Unassembled WGS sequence"/>
</dbReference>